<organism evidence="1 2">
    <name type="scientific">Inconstantimicrobium mannanitabidum</name>
    <dbReference type="NCBI Taxonomy" id="1604901"/>
    <lineage>
        <taxon>Bacteria</taxon>
        <taxon>Bacillati</taxon>
        <taxon>Bacillota</taxon>
        <taxon>Clostridia</taxon>
        <taxon>Eubacteriales</taxon>
        <taxon>Clostridiaceae</taxon>
        <taxon>Inconstantimicrobium</taxon>
    </lineage>
</organism>
<evidence type="ECO:0000313" key="1">
    <source>
        <dbReference type="EMBL" id="GKX66786.1"/>
    </source>
</evidence>
<proteinExistence type="predicted"/>
<accession>A0ACB5RCH4</accession>
<evidence type="ECO:0000313" key="2">
    <source>
        <dbReference type="Proteomes" id="UP001058074"/>
    </source>
</evidence>
<name>A0ACB5RCH4_9CLOT</name>
<protein>
    <submittedName>
        <fullName evidence="1">DNA polymerase III subunit epsilon</fullName>
    </submittedName>
</protein>
<reference evidence="1" key="1">
    <citation type="journal article" date="2025" name="Int. J. Syst. Evol. Microbiol.">
        <title>Inconstantimicrobium mannanitabidum sp. nov., a novel member of the family Clostridiaceae isolated from anoxic soil under the treatment of reductive soil disinfestation.</title>
        <authorList>
            <person name="Ueki A."/>
            <person name="Tonouchi A."/>
            <person name="Honma S."/>
            <person name="Kaku N."/>
            <person name="Ueki K."/>
        </authorList>
    </citation>
    <scope>NUCLEOTIDE SEQUENCE</scope>
    <source>
        <strain evidence="1">TW13</strain>
    </source>
</reference>
<sequence length="201" mass="22722">MKLLFFDTETTGIKPGSICQLSYITVDTSVKPQLTQGKNYFFTVDYVEPSAEEVHGFSVEKLYELSDGMYFDDLVENFYEDFKSADFIIGHNVSFDIKFLKHELAPMGEDFVPKNTFCTMSYYKNICNIPRPNGEIKNPKLSELVKFLNISDGTIAATADKLFEGSGDYHDARFDTAATYLAVIEGIKKRLIPAGYFSKQS</sequence>
<dbReference type="Proteomes" id="UP001058074">
    <property type="component" value="Unassembled WGS sequence"/>
</dbReference>
<comment type="caution">
    <text evidence="1">The sequence shown here is derived from an EMBL/GenBank/DDBJ whole genome shotgun (WGS) entry which is preliminary data.</text>
</comment>
<dbReference type="EMBL" id="BROD01000001">
    <property type="protein sequence ID" value="GKX66786.1"/>
    <property type="molecule type" value="Genomic_DNA"/>
</dbReference>
<gene>
    <name evidence="1" type="ORF">rsdtw13_20440</name>
</gene>
<keyword evidence="2" id="KW-1185">Reference proteome</keyword>